<evidence type="ECO:0000256" key="11">
    <source>
        <dbReference type="ARBA" id="ARBA00022967"/>
    </source>
</evidence>
<dbReference type="CDD" id="cd02080">
    <property type="entry name" value="P-type_ATPase_cation"/>
    <property type="match status" value="1"/>
</dbReference>
<dbReference type="AlphaFoldDB" id="A0A2W4R523"/>
<feature type="transmembrane region" description="Helical" evidence="15">
    <location>
        <begin position="966"/>
        <end position="986"/>
    </location>
</feature>
<feature type="transmembrane region" description="Helical" evidence="15">
    <location>
        <begin position="1037"/>
        <end position="1059"/>
    </location>
</feature>
<dbReference type="InterPro" id="IPR002524">
    <property type="entry name" value="Cation_efflux"/>
</dbReference>
<dbReference type="InterPro" id="IPR036837">
    <property type="entry name" value="Cation_efflux_CTD_sf"/>
</dbReference>
<dbReference type="GO" id="GO:0006829">
    <property type="term" value="P:zinc ion transport"/>
    <property type="evidence" value="ECO:0007669"/>
    <property type="project" value="UniProtKB-KW"/>
</dbReference>
<evidence type="ECO:0000256" key="2">
    <source>
        <dbReference type="ARBA" id="ARBA00005675"/>
    </source>
</evidence>
<feature type="transmembrane region" description="Helical" evidence="15">
    <location>
        <begin position="804"/>
        <end position="826"/>
    </location>
</feature>
<sequence length="1251" mass="135272">MAKRRKQVEQKCDEPGQIWHSLPAELALLALLGDRDKGLSSEEAQRRLDKFGRNLLPQAKPSSPWLRFFRQFNNVLIYVLLASAVGAMLTGDLVDAAIIFCVVLINAIIGFFQEGKAESALNAIRNMLSLSAAVLRDGKRISIPAEELSLGDIVFLQSGDKVPADLRLLDVKNLRIDESALTGESEPVEKSTSPVAENALPGDRLNMAFSGTIVTYGQAEGVVAATGIHTELGNISNLLNQVDSLDTPLQRQIAQFGNELTVAILLLAAVSFVFGVYVRGYAMEEMFMAMVSIAVAAIPEGLPAVITIILAVGVQRMARRHAIVRNLPAVETLGSVSVICSDKTGTLTRNEMTVHSVAIAGTDFFVDGVGYEGLGGFNMDGKMANPPEQPILLELARISVLCNDAELTYKDGQVVLHGDPTEGALLALGRKAGLDIATTREEFSRLDAIPFESGHRFMATLNQGVGEQSLIHLKGAPEAVLGLCSRQREKTGDNALAKDYWHGKVQAMAEKGQRVLALAVKSAPLEIDQLEFSSLGGDFTLLGLCGLIDPPREEAIRAVHECHQAGICVKMITGDHGVTANAIARQLGIGGGYPPMLGVEIEKLSDRALAWAVMKNDVFARSSPAHKLRLVEALQSKGAIVAMTGDGVNDAPALKRADVGVAMGRKGTEAAKEAAVMVLTDDNFATIVHAVEEGRTIHDNLKKAIMYILPTSFGQAGAIMVGILLDLPLPITPLQILWVNMVTAITLSLSLSFEPSEDNVMKRPPRNPGEALLSGFFLWRIVFVSLLLVFGLMGLFLYEQWLGATLATARTAAVNALVIGEIAYLFNCRFIHAPALSVRSLTGNRYVWIAIVLLLALQLAFTYAPPMQALFGTTVIPIEAWERIAAFGLSLFLVVELEKTLFRFGMAWQKKEQKKRHWASAMAVAKTDRSSLTRYAWLSIAAALVTIALKTWAWRITGSVGLLSDAMESVVNLVAAIMALAMLTLAAQPPDDQHHFGHGKAEYFSSALEGALILIAAFGIGIAAYDRLIHPRQLESIGFGLVISTLAALVNLSVARVLLRVGRRHNSITLEADAKHLMTDVWTSVGVLLALGAVAVTGWQQLDPIIGFAVALNIIWSGFTLMRRSAAGLLDSTLPEEENAHIDDILDRYRQEGVEFHDLRTRQSGADRFMTVHVLVPGKMTVKSGHDLLDRIENDIRQAIGEITVTTHLEPLDDPASFIHGETGYNQHPGRESLTPAPVSRRNGPGGAKKK</sequence>
<dbReference type="InterPro" id="IPR018303">
    <property type="entry name" value="ATPase_P-typ_P_site"/>
</dbReference>
<dbReference type="PRINTS" id="PR00119">
    <property type="entry name" value="CATATPASE"/>
</dbReference>
<dbReference type="SUPFAM" id="SSF160240">
    <property type="entry name" value="Cation efflux protein cytoplasmic domain-like"/>
    <property type="match status" value="1"/>
</dbReference>
<dbReference type="Gene3D" id="3.30.70.1350">
    <property type="entry name" value="Cation efflux protein, cytoplasmic domain"/>
    <property type="match status" value="1"/>
</dbReference>
<dbReference type="EMBL" id="QJPH01000303">
    <property type="protein sequence ID" value="PZN79211.1"/>
    <property type="molecule type" value="Genomic_DNA"/>
</dbReference>
<feature type="transmembrane region" description="Helical" evidence="15">
    <location>
        <begin position="96"/>
        <end position="112"/>
    </location>
</feature>
<evidence type="ECO:0000256" key="13">
    <source>
        <dbReference type="ARBA" id="ARBA00023136"/>
    </source>
</evidence>
<keyword evidence="4" id="KW-1003">Cell membrane</keyword>
<feature type="transmembrane region" description="Helical" evidence="15">
    <location>
        <begin position="846"/>
        <end position="864"/>
    </location>
</feature>
<keyword evidence="7" id="KW-0547">Nucleotide-binding</keyword>
<feature type="transmembrane region" description="Helical" evidence="15">
    <location>
        <begin position="1007"/>
        <end position="1025"/>
    </location>
</feature>
<comment type="caution">
    <text evidence="17">The sequence shown here is derived from an EMBL/GenBank/DDBJ whole genome shotgun (WGS) entry which is preliminary data.</text>
</comment>
<dbReference type="Gene3D" id="2.70.150.10">
    <property type="entry name" value="Calcium-transporting ATPase, cytoplasmic transduction domain A"/>
    <property type="match status" value="1"/>
</dbReference>
<dbReference type="SMART" id="SM00831">
    <property type="entry name" value="Cation_ATPase_N"/>
    <property type="match status" value="1"/>
</dbReference>
<name>A0A2W4R523_9GAMM</name>
<dbReference type="Pfam" id="PF01545">
    <property type="entry name" value="Cation_efflux"/>
    <property type="match status" value="1"/>
</dbReference>
<keyword evidence="11" id="KW-1278">Translocase</keyword>
<evidence type="ECO:0000256" key="10">
    <source>
        <dbReference type="ARBA" id="ARBA00022906"/>
    </source>
</evidence>
<dbReference type="Gene3D" id="3.40.1110.10">
    <property type="entry name" value="Calcium-transporting ATPase, cytoplasmic domain N"/>
    <property type="match status" value="1"/>
</dbReference>
<dbReference type="FunFam" id="2.70.150.10:FF:000160">
    <property type="entry name" value="Sarcoplasmic/endoplasmic reticulum calcium ATPase 1"/>
    <property type="match status" value="1"/>
</dbReference>
<dbReference type="GO" id="GO:0005886">
    <property type="term" value="C:plasma membrane"/>
    <property type="evidence" value="ECO:0007669"/>
    <property type="project" value="UniProtKB-SubCell"/>
</dbReference>
<dbReference type="InterPro" id="IPR001757">
    <property type="entry name" value="P_typ_ATPase"/>
</dbReference>
<reference evidence="17 18" key="1">
    <citation type="journal article" date="2018" name="Aquat. Microb. Ecol.">
        <title>Gammaproteobacterial methanotrophs dominate.</title>
        <authorList>
            <person name="Rissanen A.J."/>
            <person name="Saarenheimo J."/>
            <person name="Tiirola M."/>
            <person name="Peura S."/>
            <person name="Aalto S.L."/>
            <person name="Karvinen A."/>
            <person name="Nykanen H."/>
        </authorList>
    </citation>
    <scope>NUCLEOTIDE SEQUENCE [LARGE SCALE GENOMIC DNA]</scope>
    <source>
        <strain evidence="17">AMbin10</strain>
    </source>
</reference>
<dbReference type="SUPFAM" id="SSF81665">
    <property type="entry name" value="Calcium ATPase, transmembrane domain M"/>
    <property type="match status" value="1"/>
</dbReference>
<dbReference type="NCBIfam" id="TIGR01494">
    <property type="entry name" value="ATPase_P-type"/>
    <property type="match status" value="3"/>
</dbReference>
<dbReference type="Pfam" id="PF00122">
    <property type="entry name" value="E1-E2_ATPase"/>
    <property type="match status" value="1"/>
</dbReference>
<dbReference type="PRINTS" id="PR00120">
    <property type="entry name" value="HATPASE"/>
</dbReference>
<keyword evidence="8" id="KW-0067">ATP-binding</keyword>
<dbReference type="GO" id="GO:1990573">
    <property type="term" value="P:potassium ion import across plasma membrane"/>
    <property type="evidence" value="ECO:0007669"/>
    <property type="project" value="TreeGrafter"/>
</dbReference>
<dbReference type="InterPro" id="IPR059000">
    <property type="entry name" value="ATPase_P-type_domA"/>
</dbReference>
<feature type="region of interest" description="Disordered" evidence="14">
    <location>
        <begin position="1213"/>
        <end position="1251"/>
    </location>
</feature>
<dbReference type="InterPro" id="IPR023299">
    <property type="entry name" value="ATPase_P-typ_cyto_dom_N"/>
</dbReference>
<keyword evidence="10" id="KW-0864">Zinc transport</keyword>
<dbReference type="InterPro" id="IPR027469">
    <property type="entry name" value="Cation_efflux_TMD_sf"/>
</dbReference>
<dbReference type="InterPro" id="IPR050510">
    <property type="entry name" value="Cation_transp_ATPase_P-type"/>
</dbReference>
<organism evidence="17 18">
    <name type="scientific">Candidatus Methylumidiphilus alinenensis</name>
    <dbReference type="NCBI Taxonomy" id="2202197"/>
    <lineage>
        <taxon>Bacteria</taxon>
        <taxon>Pseudomonadati</taxon>
        <taxon>Pseudomonadota</taxon>
        <taxon>Gammaproteobacteria</taxon>
        <taxon>Methylococcales</taxon>
        <taxon>Candidatus Methylumidiphilus</taxon>
    </lineage>
</organism>
<accession>A0A2W4R523</accession>
<dbReference type="InterPro" id="IPR036412">
    <property type="entry name" value="HAD-like_sf"/>
</dbReference>
<evidence type="ECO:0000259" key="16">
    <source>
        <dbReference type="SMART" id="SM00831"/>
    </source>
</evidence>
<feature type="domain" description="Cation-transporting P-type ATPase N-terminal" evidence="16">
    <location>
        <begin position="18"/>
        <end position="92"/>
    </location>
</feature>
<dbReference type="SFLD" id="SFLDG00002">
    <property type="entry name" value="C1.7:_P-type_atpase_like"/>
    <property type="match status" value="1"/>
</dbReference>
<keyword evidence="6 15" id="KW-0812">Transmembrane</keyword>
<dbReference type="InterPro" id="IPR004014">
    <property type="entry name" value="ATPase_P-typ_cation-transptr_N"/>
</dbReference>
<keyword evidence="13 15" id="KW-0472">Membrane</keyword>
<feature type="transmembrane region" description="Helical" evidence="15">
    <location>
        <begin position="935"/>
        <end position="954"/>
    </location>
</feature>
<evidence type="ECO:0000256" key="12">
    <source>
        <dbReference type="ARBA" id="ARBA00022989"/>
    </source>
</evidence>
<dbReference type="InterPro" id="IPR058533">
    <property type="entry name" value="Cation_efflux_TM"/>
</dbReference>
<dbReference type="Pfam" id="PF08282">
    <property type="entry name" value="Hydrolase_3"/>
    <property type="match status" value="1"/>
</dbReference>
<dbReference type="GO" id="GO:0016887">
    <property type="term" value="F:ATP hydrolysis activity"/>
    <property type="evidence" value="ECO:0007669"/>
    <property type="project" value="InterPro"/>
</dbReference>
<evidence type="ECO:0000256" key="4">
    <source>
        <dbReference type="ARBA" id="ARBA00022475"/>
    </source>
</evidence>
<proteinExistence type="inferred from homology"/>
<dbReference type="InterPro" id="IPR008250">
    <property type="entry name" value="ATPase_P-typ_transduc_dom_A_sf"/>
</dbReference>
<evidence type="ECO:0000313" key="18">
    <source>
        <dbReference type="Proteomes" id="UP000249396"/>
    </source>
</evidence>
<dbReference type="InterPro" id="IPR006068">
    <property type="entry name" value="ATPase_P-typ_cation-transptr_C"/>
</dbReference>
<keyword evidence="10" id="KW-0406">Ion transport</keyword>
<evidence type="ECO:0000256" key="15">
    <source>
        <dbReference type="SAM" id="Phobius"/>
    </source>
</evidence>
<dbReference type="SFLD" id="SFLDS00003">
    <property type="entry name" value="Haloacid_Dehalogenase"/>
    <property type="match status" value="1"/>
</dbReference>
<dbReference type="Gene3D" id="1.20.1510.10">
    <property type="entry name" value="Cation efflux protein transmembrane domain"/>
    <property type="match status" value="1"/>
</dbReference>
<dbReference type="Pfam" id="PF00690">
    <property type="entry name" value="Cation_ATPase_N"/>
    <property type="match status" value="1"/>
</dbReference>
<dbReference type="SUPFAM" id="SSF81653">
    <property type="entry name" value="Calcium ATPase, transduction domain A"/>
    <property type="match status" value="1"/>
</dbReference>
<feature type="transmembrane region" description="Helical" evidence="15">
    <location>
        <begin position="1080"/>
        <end position="1099"/>
    </location>
</feature>
<dbReference type="PROSITE" id="PS00154">
    <property type="entry name" value="ATPASE_E1_E2"/>
    <property type="match status" value="1"/>
</dbReference>
<dbReference type="FunFam" id="3.40.50.1000:FF:000001">
    <property type="entry name" value="Phospholipid-transporting ATPase IC"/>
    <property type="match status" value="1"/>
</dbReference>
<dbReference type="PANTHER" id="PTHR43294">
    <property type="entry name" value="SODIUM/POTASSIUM-TRANSPORTING ATPASE SUBUNIT ALPHA"/>
    <property type="match status" value="1"/>
</dbReference>
<evidence type="ECO:0000256" key="7">
    <source>
        <dbReference type="ARBA" id="ARBA00022741"/>
    </source>
</evidence>
<dbReference type="InterPro" id="IPR023214">
    <property type="entry name" value="HAD_sf"/>
</dbReference>
<dbReference type="Pfam" id="PF13246">
    <property type="entry name" value="Cation_ATPase"/>
    <property type="match status" value="1"/>
</dbReference>
<dbReference type="GO" id="GO:0036376">
    <property type="term" value="P:sodium ion export across plasma membrane"/>
    <property type="evidence" value="ECO:0007669"/>
    <property type="project" value="TreeGrafter"/>
</dbReference>
<dbReference type="Gene3D" id="3.40.50.1000">
    <property type="entry name" value="HAD superfamily/HAD-like"/>
    <property type="match status" value="1"/>
</dbReference>
<evidence type="ECO:0000256" key="9">
    <source>
        <dbReference type="ARBA" id="ARBA00022842"/>
    </source>
</evidence>
<dbReference type="GO" id="GO:0005391">
    <property type="term" value="F:P-type sodium:potassium-exchanging transporter activity"/>
    <property type="evidence" value="ECO:0007669"/>
    <property type="project" value="TreeGrafter"/>
</dbReference>
<dbReference type="NCBIfam" id="TIGR01297">
    <property type="entry name" value="CDF"/>
    <property type="match status" value="1"/>
</dbReference>
<keyword evidence="5" id="KW-0597">Phosphoprotein</keyword>
<feature type="transmembrane region" description="Helical" evidence="15">
    <location>
        <begin position="1105"/>
        <end position="1122"/>
    </location>
</feature>
<evidence type="ECO:0000256" key="6">
    <source>
        <dbReference type="ARBA" id="ARBA00022692"/>
    </source>
</evidence>
<evidence type="ECO:0000256" key="3">
    <source>
        <dbReference type="ARBA" id="ARBA00022448"/>
    </source>
</evidence>
<evidence type="ECO:0000313" key="17">
    <source>
        <dbReference type="EMBL" id="PZN79211.1"/>
    </source>
</evidence>
<dbReference type="Proteomes" id="UP000249396">
    <property type="component" value="Unassembled WGS sequence"/>
</dbReference>
<dbReference type="SUPFAM" id="SSF161111">
    <property type="entry name" value="Cation efflux protein transmembrane domain-like"/>
    <property type="match status" value="1"/>
</dbReference>
<dbReference type="InterPro" id="IPR027470">
    <property type="entry name" value="Cation_efflux_CTD"/>
</dbReference>
<evidence type="ECO:0000256" key="14">
    <source>
        <dbReference type="SAM" id="MobiDB-lite"/>
    </source>
</evidence>
<feature type="transmembrane region" description="Helical" evidence="15">
    <location>
        <begin position="260"/>
        <end position="280"/>
    </location>
</feature>
<dbReference type="InterPro" id="IPR044492">
    <property type="entry name" value="P_typ_ATPase_HD_dom"/>
</dbReference>
<comment type="similarity">
    <text evidence="2">Belongs to the cation transport ATPase (P-type) (TC 3.A.3) family. Type IIA subfamily.</text>
</comment>
<keyword evidence="12 15" id="KW-1133">Transmembrane helix</keyword>
<dbReference type="SUPFAM" id="SSF56784">
    <property type="entry name" value="HAD-like"/>
    <property type="match status" value="1"/>
</dbReference>
<feature type="transmembrane region" description="Helical" evidence="15">
    <location>
        <begin position="731"/>
        <end position="751"/>
    </location>
</feature>
<dbReference type="SFLD" id="SFLDF00027">
    <property type="entry name" value="p-type_atpase"/>
    <property type="match status" value="1"/>
</dbReference>
<protein>
    <submittedName>
        <fullName evidence="17">Carbonate dehydratase</fullName>
    </submittedName>
</protein>
<keyword evidence="9" id="KW-0460">Magnesium</keyword>
<dbReference type="GO" id="GO:0030007">
    <property type="term" value="P:intracellular potassium ion homeostasis"/>
    <property type="evidence" value="ECO:0007669"/>
    <property type="project" value="TreeGrafter"/>
</dbReference>
<dbReference type="GO" id="GO:0005524">
    <property type="term" value="F:ATP binding"/>
    <property type="evidence" value="ECO:0007669"/>
    <property type="project" value="UniProtKB-KW"/>
</dbReference>
<dbReference type="Pfam" id="PF00689">
    <property type="entry name" value="Cation_ATPase_C"/>
    <property type="match status" value="1"/>
</dbReference>
<feature type="transmembrane region" description="Helical" evidence="15">
    <location>
        <begin position="772"/>
        <end position="798"/>
    </location>
</feature>
<dbReference type="Gene3D" id="1.20.1110.10">
    <property type="entry name" value="Calcium-transporting ATPase, transmembrane domain"/>
    <property type="match status" value="1"/>
</dbReference>
<dbReference type="SUPFAM" id="SSF81660">
    <property type="entry name" value="Metal cation-transporting ATPase, ATP-binding domain N"/>
    <property type="match status" value="1"/>
</dbReference>
<feature type="transmembrane region" description="Helical" evidence="15">
    <location>
        <begin position="72"/>
        <end position="90"/>
    </location>
</feature>
<dbReference type="Pfam" id="PF16916">
    <property type="entry name" value="ZT_dimer"/>
    <property type="match status" value="1"/>
</dbReference>
<dbReference type="PANTHER" id="PTHR43294:SF21">
    <property type="entry name" value="CATION TRANSPORTING ATPASE"/>
    <property type="match status" value="1"/>
</dbReference>
<keyword evidence="3" id="KW-0813">Transport</keyword>
<gene>
    <name evidence="17" type="ORF">DM484_11730</name>
</gene>
<comment type="subcellular location">
    <subcellularLocation>
        <location evidence="1">Cell membrane</location>
        <topology evidence="1">Multi-pass membrane protein</topology>
    </subcellularLocation>
</comment>
<feature type="transmembrane region" description="Helical" evidence="15">
    <location>
        <begin position="704"/>
        <end position="725"/>
    </location>
</feature>
<dbReference type="GO" id="GO:0006883">
    <property type="term" value="P:intracellular sodium ion homeostasis"/>
    <property type="evidence" value="ECO:0007669"/>
    <property type="project" value="TreeGrafter"/>
</dbReference>
<evidence type="ECO:0000256" key="8">
    <source>
        <dbReference type="ARBA" id="ARBA00022840"/>
    </source>
</evidence>
<dbReference type="InterPro" id="IPR023298">
    <property type="entry name" value="ATPase_P-typ_TM_dom_sf"/>
</dbReference>
<evidence type="ECO:0000256" key="5">
    <source>
        <dbReference type="ARBA" id="ARBA00022553"/>
    </source>
</evidence>
<keyword evidence="10" id="KW-0862">Zinc</keyword>
<feature type="transmembrane region" description="Helical" evidence="15">
    <location>
        <begin position="286"/>
        <end position="312"/>
    </location>
</feature>
<dbReference type="GO" id="GO:1902600">
    <property type="term" value="P:proton transmembrane transport"/>
    <property type="evidence" value="ECO:0007669"/>
    <property type="project" value="TreeGrafter"/>
</dbReference>
<evidence type="ECO:0000256" key="1">
    <source>
        <dbReference type="ARBA" id="ARBA00004651"/>
    </source>
</evidence>